<evidence type="ECO:0000313" key="1">
    <source>
        <dbReference type="EMBL" id="KPP94919.1"/>
    </source>
</evidence>
<protein>
    <submittedName>
        <fullName evidence="1">Uncharacterized protein</fullName>
    </submittedName>
</protein>
<name>A0A0P7YVZ1_9RHOB</name>
<accession>A0A0P7YVZ1</accession>
<dbReference type="EMBL" id="LJSG01000004">
    <property type="protein sequence ID" value="KPP94919.1"/>
    <property type="molecule type" value="Genomic_DNA"/>
</dbReference>
<proteinExistence type="predicted"/>
<comment type="caution">
    <text evidence="1">The sequence shown here is derived from an EMBL/GenBank/DDBJ whole genome shotgun (WGS) entry which is preliminary data.</text>
</comment>
<reference evidence="1 2" key="1">
    <citation type="submission" date="2015-09" db="EMBL/GenBank/DDBJ databases">
        <title>Identification and resolution of microdiversity through metagenomic sequencing of parallel consortia.</title>
        <authorList>
            <person name="Nelson W.C."/>
            <person name="Romine M.F."/>
            <person name="Lindemann S.R."/>
        </authorList>
    </citation>
    <scope>NUCLEOTIDE SEQUENCE [LARGE SCALE GENOMIC DNA]</scope>
    <source>
        <strain evidence="1">HL-91</strain>
    </source>
</reference>
<sequence>MIWQAANESGDRLRFRAGPDAKALLDERKAKSKADFFGGLKGMMDG</sequence>
<dbReference type="Proteomes" id="UP000050413">
    <property type="component" value="Unassembled WGS sequence"/>
</dbReference>
<organism evidence="1 2">
    <name type="scientific">Roseibaca calidilacus</name>
    <dbReference type="NCBI Taxonomy" id="1666912"/>
    <lineage>
        <taxon>Bacteria</taxon>
        <taxon>Pseudomonadati</taxon>
        <taxon>Pseudomonadota</taxon>
        <taxon>Alphaproteobacteria</taxon>
        <taxon>Rhodobacterales</taxon>
        <taxon>Paracoccaceae</taxon>
        <taxon>Roseinatronobacter</taxon>
    </lineage>
</organism>
<evidence type="ECO:0000313" key="2">
    <source>
        <dbReference type="Proteomes" id="UP000050413"/>
    </source>
</evidence>
<gene>
    <name evidence="1" type="ORF">HLUCCA05_14875</name>
</gene>
<dbReference type="AlphaFoldDB" id="A0A0P7YVZ1"/>